<reference evidence="2" key="2">
    <citation type="submission" date="2015-01" db="EMBL/GenBank/DDBJ databases">
        <title>Evolutionary Origins and Diversification of the Mycorrhizal Mutualists.</title>
        <authorList>
            <consortium name="DOE Joint Genome Institute"/>
            <consortium name="Mycorrhizal Genomics Consortium"/>
            <person name="Kohler A."/>
            <person name="Kuo A."/>
            <person name="Nagy L.G."/>
            <person name="Floudas D."/>
            <person name="Copeland A."/>
            <person name="Barry K.W."/>
            <person name="Cichocki N."/>
            <person name="Veneault-Fourrey C."/>
            <person name="LaButti K."/>
            <person name="Lindquist E.A."/>
            <person name="Lipzen A."/>
            <person name="Lundell T."/>
            <person name="Morin E."/>
            <person name="Murat C."/>
            <person name="Riley R."/>
            <person name="Ohm R."/>
            <person name="Sun H."/>
            <person name="Tunlid A."/>
            <person name="Henrissat B."/>
            <person name="Grigoriev I.V."/>
            <person name="Hibbett D.S."/>
            <person name="Martin F."/>
        </authorList>
    </citation>
    <scope>NUCLEOTIDE SEQUENCE [LARGE SCALE GENOMIC DNA]</scope>
    <source>
        <strain evidence="2">Zn</strain>
    </source>
</reference>
<protein>
    <submittedName>
        <fullName evidence="1">Uncharacterized protein</fullName>
    </submittedName>
</protein>
<evidence type="ECO:0000313" key="1">
    <source>
        <dbReference type="EMBL" id="KIM96076.1"/>
    </source>
</evidence>
<reference evidence="1 2" key="1">
    <citation type="submission" date="2014-04" db="EMBL/GenBank/DDBJ databases">
        <authorList>
            <consortium name="DOE Joint Genome Institute"/>
            <person name="Kuo A."/>
            <person name="Martino E."/>
            <person name="Perotto S."/>
            <person name="Kohler A."/>
            <person name="Nagy L.G."/>
            <person name="Floudas D."/>
            <person name="Copeland A."/>
            <person name="Barry K.W."/>
            <person name="Cichocki N."/>
            <person name="Veneault-Fourrey C."/>
            <person name="LaButti K."/>
            <person name="Lindquist E.A."/>
            <person name="Lipzen A."/>
            <person name="Lundell T."/>
            <person name="Morin E."/>
            <person name="Murat C."/>
            <person name="Sun H."/>
            <person name="Tunlid A."/>
            <person name="Henrissat B."/>
            <person name="Grigoriev I.V."/>
            <person name="Hibbett D.S."/>
            <person name="Martin F."/>
            <person name="Nordberg H.P."/>
            <person name="Cantor M.N."/>
            <person name="Hua S.X."/>
        </authorList>
    </citation>
    <scope>NUCLEOTIDE SEQUENCE [LARGE SCALE GENOMIC DNA]</scope>
    <source>
        <strain evidence="1 2">Zn</strain>
    </source>
</reference>
<dbReference type="HOGENOM" id="CLU_2886378_0_0_1"/>
<accession>A0A0C3H0P7</accession>
<dbReference type="AlphaFoldDB" id="A0A0C3H0P7"/>
<organism evidence="1 2">
    <name type="scientific">Oidiodendron maius (strain Zn)</name>
    <dbReference type="NCBI Taxonomy" id="913774"/>
    <lineage>
        <taxon>Eukaryota</taxon>
        <taxon>Fungi</taxon>
        <taxon>Dikarya</taxon>
        <taxon>Ascomycota</taxon>
        <taxon>Pezizomycotina</taxon>
        <taxon>Leotiomycetes</taxon>
        <taxon>Leotiomycetes incertae sedis</taxon>
        <taxon>Myxotrichaceae</taxon>
        <taxon>Oidiodendron</taxon>
    </lineage>
</organism>
<dbReference type="Proteomes" id="UP000054321">
    <property type="component" value="Unassembled WGS sequence"/>
</dbReference>
<keyword evidence="2" id="KW-1185">Reference proteome</keyword>
<gene>
    <name evidence="1" type="ORF">OIDMADRAFT_20954</name>
</gene>
<evidence type="ECO:0000313" key="2">
    <source>
        <dbReference type="Proteomes" id="UP000054321"/>
    </source>
</evidence>
<dbReference type="InParanoid" id="A0A0C3H0P7"/>
<proteinExistence type="predicted"/>
<name>A0A0C3H0P7_OIDMZ</name>
<dbReference type="EMBL" id="KN832885">
    <property type="protein sequence ID" value="KIM96076.1"/>
    <property type="molecule type" value="Genomic_DNA"/>
</dbReference>
<sequence>MRLNNGGMQFLHVSILTPEFLSTCGTETDDSDKNKAEQSDLSVTASCWILGGEKCNELLCGLV</sequence>